<gene>
    <name evidence="2" type="ORF">SAMN05444417_2915</name>
</gene>
<dbReference type="PANTHER" id="PTHR43792:SF1">
    <property type="entry name" value="N-ACETYLTRANSFERASE DOMAIN-CONTAINING PROTEIN"/>
    <property type="match status" value="1"/>
</dbReference>
<dbReference type="Pfam" id="PF13302">
    <property type="entry name" value="Acetyltransf_3"/>
    <property type="match status" value="1"/>
</dbReference>
<reference evidence="2 3" key="1">
    <citation type="submission" date="2016-11" db="EMBL/GenBank/DDBJ databases">
        <authorList>
            <person name="Jaros S."/>
            <person name="Januszkiewicz K."/>
            <person name="Wedrychowicz H."/>
        </authorList>
    </citation>
    <scope>NUCLEOTIDE SEQUENCE [LARGE SCALE GENOMIC DNA]</scope>
    <source>
        <strain evidence="2 3">DSM 100565</strain>
    </source>
</reference>
<dbReference type="InterPro" id="IPR051531">
    <property type="entry name" value="N-acetyltransferase"/>
</dbReference>
<dbReference type="InterPro" id="IPR016181">
    <property type="entry name" value="Acyl_CoA_acyltransferase"/>
</dbReference>
<dbReference type="InterPro" id="IPR000182">
    <property type="entry name" value="GNAT_dom"/>
</dbReference>
<name>A0A1M6GTG5_9RHOB</name>
<feature type="domain" description="N-acetyltransferase" evidence="1">
    <location>
        <begin position="10"/>
        <end position="165"/>
    </location>
</feature>
<dbReference type="EMBL" id="FQYO01000005">
    <property type="protein sequence ID" value="SHJ13241.1"/>
    <property type="molecule type" value="Genomic_DNA"/>
</dbReference>
<dbReference type="RefSeq" id="WP_073332362.1">
    <property type="nucleotide sequence ID" value="NZ_FQYO01000005.1"/>
</dbReference>
<dbReference type="STRING" id="1447782.SAMN05444417_2915"/>
<organism evidence="2 3">
    <name type="scientific">Wenxinia saemankumensis</name>
    <dbReference type="NCBI Taxonomy" id="1447782"/>
    <lineage>
        <taxon>Bacteria</taxon>
        <taxon>Pseudomonadati</taxon>
        <taxon>Pseudomonadota</taxon>
        <taxon>Alphaproteobacteria</taxon>
        <taxon>Rhodobacterales</taxon>
        <taxon>Roseobacteraceae</taxon>
        <taxon>Wenxinia</taxon>
    </lineage>
</organism>
<accession>A0A1M6GTG5</accession>
<keyword evidence="3" id="KW-1185">Reference proteome</keyword>
<evidence type="ECO:0000313" key="3">
    <source>
        <dbReference type="Proteomes" id="UP000184292"/>
    </source>
</evidence>
<dbReference type="GO" id="GO:0016747">
    <property type="term" value="F:acyltransferase activity, transferring groups other than amino-acyl groups"/>
    <property type="evidence" value="ECO:0007669"/>
    <property type="project" value="InterPro"/>
</dbReference>
<dbReference type="AlphaFoldDB" id="A0A1M6GTG5"/>
<dbReference type="PROSITE" id="PS51186">
    <property type="entry name" value="GNAT"/>
    <property type="match status" value="1"/>
</dbReference>
<dbReference type="Proteomes" id="UP000184292">
    <property type="component" value="Unassembled WGS sequence"/>
</dbReference>
<proteinExistence type="predicted"/>
<dbReference type="SUPFAM" id="SSF55729">
    <property type="entry name" value="Acyl-CoA N-acyltransferases (Nat)"/>
    <property type="match status" value="1"/>
</dbReference>
<evidence type="ECO:0000313" key="2">
    <source>
        <dbReference type="EMBL" id="SHJ13241.1"/>
    </source>
</evidence>
<sequence length="170" mass="18505">MIPVLHTRRLTLGPCTPDHVAAFAGFVASEASRFLGGPSDDPRDAWSSCAMHAGQWVIRGYGTFWVSDAAGRPVGRVGIWHPGWLDEPELSWVIYPAHHRRGYAVEAAVAARDWAADRGLPPLVSLIAPGNAPSLALVRRLGAVRDGIHVYDHGGEVERWRHPRPAQEAA</sequence>
<evidence type="ECO:0000259" key="1">
    <source>
        <dbReference type="PROSITE" id="PS51186"/>
    </source>
</evidence>
<dbReference type="Gene3D" id="3.40.630.30">
    <property type="match status" value="1"/>
</dbReference>
<dbReference type="PANTHER" id="PTHR43792">
    <property type="entry name" value="GNAT FAMILY, PUTATIVE (AFU_ORTHOLOGUE AFUA_3G00765)-RELATED-RELATED"/>
    <property type="match status" value="1"/>
</dbReference>
<keyword evidence="2" id="KW-0808">Transferase</keyword>
<protein>
    <submittedName>
        <fullName evidence="2">Protein N-acetyltransferase, RimJ/RimL family</fullName>
    </submittedName>
</protein>